<dbReference type="SMART" id="SM00389">
    <property type="entry name" value="HOX"/>
    <property type="match status" value="1"/>
</dbReference>
<evidence type="ECO:0000259" key="10">
    <source>
        <dbReference type="PROSITE" id="PS50071"/>
    </source>
</evidence>
<keyword evidence="5 7" id="KW-0371">Homeobox</keyword>
<evidence type="ECO:0000313" key="12">
    <source>
        <dbReference type="EMBL" id="CAH2310697.1"/>
    </source>
</evidence>
<keyword evidence="13" id="KW-1185">Reference proteome</keyword>
<feature type="compositionally biased region" description="Polar residues" evidence="9">
    <location>
        <begin position="268"/>
        <end position="288"/>
    </location>
</feature>
<comment type="subcellular location">
    <subcellularLocation>
        <location evidence="1 7 8">Nucleus</location>
    </subcellularLocation>
</comment>
<gene>
    <name evidence="12" type="ORF">PECUL_23A013760</name>
</gene>
<dbReference type="SUPFAM" id="SSF46689">
    <property type="entry name" value="Homeodomain-like"/>
    <property type="match status" value="1"/>
</dbReference>
<feature type="region of interest" description="Disordered" evidence="9">
    <location>
        <begin position="223"/>
        <end position="288"/>
    </location>
</feature>
<evidence type="ECO:0000256" key="1">
    <source>
        <dbReference type="ARBA" id="ARBA00004123"/>
    </source>
</evidence>
<evidence type="ECO:0000313" key="13">
    <source>
        <dbReference type="Proteomes" id="UP001295444"/>
    </source>
</evidence>
<keyword evidence="6 7" id="KW-0539">Nucleus</keyword>
<dbReference type="InterPro" id="IPR001356">
    <property type="entry name" value="HD"/>
</dbReference>
<accession>A0AAD1SXC7</accession>
<evidence type="ECO:0000256" key="3">
    <source>
        <dbReference type="ARBA" id="ARBA00022473"/>
    </source>
</evidence>
<dbReference type="GO" id="GO:0005634">
    <property type="term" value="C:nucleus"/>
    <property type="evidence" value="ECO:0007669"/>
    <property type="project" value="UniProtKB-SubCell"/>
</dbReference>
<reference evidence="12" key="1">
    <citation type="submission" date="2022-03" db="EMBL/GenBank/DDBJ databases">
        <authorList>
            <person name="Alioto T."/>
            <person name="Alioto T."/>
            <person name="Gomez Garrido J."/>
        </authorList>
    </citation>
    <scope>NUCLEOTIDE SEQUENCE</scope>
</reference>
<evidence type="ECO:0000259" key="11">
    <source>
        <dbReference type="PROSITE" id="PS50803"/>
    </source>
</evidence>
<comment type="similarity">
    <text evidence="2">Belongs to the paired homeobox family.</text>
</comment>
<evidence type="ECO:0000256" key="7">
    <source>
        <dbReference type="PROSITE-ProRule" id="PRU00108"/>
    </source>
</evidence>
<keyword evidence="4 7" id="KW-0238">DNA-binding</keyword>
<feature type="domain" description="Homeobox" evidence="10">
    <location>
        <begin position="103"/>
        <end position="163"/>
    </location>
</feature>
<dbReference type="PANTHER" id="PTHR46639">
    <property type="entry name" value="DIENCEPHALON/MESENCEPHALON HOMEOBOX PROTEIN 1"/>
    <property type="match status" value="1"/>
</dbReference>
<name>A0AAD1SXC7_PELCU</name>
<dbReference type="PROSITE" id="PS50803">
    <property type="entry name" value="OAR"/>
    <property type="match status" value="1"/>
</dbReference>
<evidence type="ECO:0000256" key="4">
    <source>
        <dbReference type="ARBA" id="ARBA00023125"/>
    </source>
</evidence>
<feature type="non-terminal residue" evidence="12">
    <location>
        <position position="1"/>
    </location>
</feature>
<dbReference type="EMBL" id="OW240919">
    <property type="protein sequence ID" value="CAH2310697.1"/>
    <property type="molecule type" value="Genomic_DNA"/>
</dbReference>
<dbReference type="GO" id="GO:0000977">
    <property type="term" value="F:RNA polymerase II transcription regulatory region sequence-specific DNA binding"/>
    <property type="evidence" value="ECO:0007669"/>
    <property type="project" value="TreeGrafter"/>
</dbReference>
<evidence type="ECO:0000256" key="9">
    <source>
        <dbReference type="SAM" id="MobiDB-lite"/>
    </source>
</evidence>
<feature type="domain" description="OAR" evidence="11">
    <location>
        <begin position="379"/>
        <end position="392"/>
    </location>
</feature>
<dbReference type="Gene3D" id="1.10.10.60">
    <property type="entry name" value="Homeodomain-like"/>
    <property type="match status" value="1"/>
</dbReference>
<dbReference type="InterPro" id="IPR009057">
    <property type="entry name" value="Homeodomain-like_sf"/>
</dbReference>
<feature type="compositionally biased region" description="Basic and acidic residues" evidence="9">
    <location>
        <begin position="238"/>
        <end position="253"/>
    </location>
</feature>
<feature type="compositionally biased region" description="Basic and acidic residues" evidence="9">
    <location>
        <begin position="167"/>
        <end position="179"/>
    </location>
</feature>
<dbReference type="GO" id="GO:0000981">
    <property type="term" value="F:DNA-binding transcription factor activity, RNA polymerase II-specific"/>
    <property type="evidence" value="ECO:0007669"/>
    <property type="project" value="InterPro"/>
</dbReference>
<feature type="DNA-binding region" description="Homeobox" evidence="7">
    <location>
        <begin position="105"/>
        <end position="164"/>
    </location>
</feature>
<dbReference type="InterPro" id="IPR017970">
    <property type="entry name" value="Homeobox_CS"/>
</dbReference>
<evidence type="ECO:0000256" key="5">
    <source>
        <dbReference type="ARBA" id="ARBA00023155"/>
    </source>
</evidence>
<dbReference type="FunFam" id="1.10.10.60:FF:000125">
    <property type="entry name" value="diencephalon/mesencephalon homeobox protein 1"/>
    <property type="match status" value="1"/>
</dbReference>
<proteinExistence type="inferred from homology"/>
<evidence type="ECO:0000256" key="2">
    <source>
        <dbReference type="ARBA" id="ARBA00005733"/>
    </source>
</evidence>
<dbReference type="InterPro" id="IPR003654">
    <property type="entry name" value="OAR_dom"/>
</dbReference>
<dbReference type="Proteomes" id="UP001295444">
    <property type="component" value="Chromosome 08"/>
</dbReference>
<keyword evidence="3" id="KW-0217">Developmental protein</keyword>
<dbReference type="Pfam" id="PF00046">
    <property type="entry name" value="Homeodomain"/>
    <property type="match status" value="1"/>
</dbReference>
<evidence type="ECO:0000256" key="8">
    <source>
        <dbReference type="RuleBase" id="RU000682"/>
    </source>
</evidence>
<dbReference type="PROSITE" id="PS50071">
    <property type="entry name" value="HOMEOBOX_2"/>
    <property type="match status" value="1"/>
</dbReference>
<feature type="region of interest" description="Disordered" evidence="9">
    <location>
        <begin position="162"/>
        <end position="211"/>
    </location>
</feature>
<dbReference type="CDD" id="cd00086">
    <property type="entry name" value="homeodomain"/>
    <property type="match status" value="1"/>
</dbReference>
<evidence type="ECO:0000256" key="6">
    <source>
        <dbReference type="ARBA" id="ARBA00023242"/>
    </source>
</evidence>
<dbReference type="Pfam" id="PF03826">
    <property type="entry name" value="OAR"/>
    <property type="match status" value="1"/>
</dbReference>
<dbReference type="PANTHER" id="PTHR46639:SF2">
    <property type="entry name" value="DIENCEPHALON_MESENCEPHALON HOMEOBOX PROTEIN 1"/>
    <property type="match status" value="1"/>
</dbReference>
<dbReference type="PROSITE" id="PS00027">
    <property type="entry name" value="HOMEOBOX_1"/>
    <property type="match status" value="1"/>
</dbReference>
<sequence>CRDCQSAAYIDLHLKLNHKKGIFSPNQPIYQNNRKGSLIMQHYGMNGYSLHAMNSLSAMYNLHQQAAQQAQHAPDYRPSVHALTLAERLADIILEARYGSQHRKQRRSRTAFTAQQLEALEKTFQKTHYPDVVMRERLAMCTNLPEARVQVWFKNRRAKFRKKQRSLQKEQLQKQKDSEVSSNSESKVDSAPADPATPSHDSKKPYSSVTDTSADLNLTLSEQSAGESAGEEQTDKEEEPKTPHAEPKIEKIQTPDTKILNCKRASPKSESPVSATMTPSSSSCLTPTHSYSSSPLSLFRLQEQFRQHMAATNNLVHYSSFDMASPPAVPYLGMNVSMAPLSSLHCQSYYQSLSHAQQVWSSPILQTPGGLPSLNSKTTSIENLRLRAKQHAASLGLDTLPN</sequence>
<dbReference type="AlphaFoldDB" id="A0AAD1SXC7"/>
<protein>
    <submittedName>
        <fullName evidence="12">Diencephalon mesencephalon homeobox 1 isoform X2</fullName>
    </submittedName>
</protein>
<dbReference type="InterPro" id="IPR052488">
    <property type="entry name" value="DMBX_homeobox"/>
</dbReference>
<organism evidence="12 13">
    <name type="scientific">Pelobates cultripes</name>
    <name type="common">Western spadefoot toad</name>
    <dbReference type="NCBI Taxonomy" id="61616"/>
    <lineage>
        <taxon>Eukaryota</taxon>
        <taxon>Metazoa</taxon>
        <taxon>Chordata</taxon>
        <taxon>Craniata</taxon>
        <taxon>Vertebrata</taxon>
        <taxon>Euteleostomi</taxon>
        <taxon>Amphibia</taxon>
        <taxon>Batrachia</taxon>
        <taxon>Anura</taxon>
        <taxon>Pelobatoidea</taxon>
        <taxon>Pelobatidae</taxon>
        <taxon>Pelobates</taxon>
    </lineage>
</organism>